<dbReference type="PANTHER" id="PTHR33434">
    <property type="entry name" value="DEGV DOMAIN-CONTAINING PROTEIN DR_1986-RELATED"/>
    <property type="match status" value="1"/>
</dbReference>
<sequence length="275" mass="30073">MVKIVVDSCCELNPDMTDGLNVSFVPFKLGIGNDEILDDENLNIEEFRFNMSESKEAVRTACPSPQDFLEKFEGDTVYIITITGELSGTYQSAMIAKEMYMKENPESQVHVFDSRSAVAGETAVFLNLADCIKAGKSFEETVSLTEELIQRSVTIINLASLSNLAKNGRIPKIAGKLSKVLNIRMIAKAKDGKIVPVSIERGLKRSIKSLVNKAMDLCDKSLKTAIVISQAGALDAAKEVKEMLLKSFPDRIIEITGMKGLSSTYAEEGGLVLHL</sequence>
<evidence type="ECO:0000313" key="3">
    <source>
        <dbReference type="Proteomes" id="UP000245793"/>
    </source>
</evidence>
<dbReference type="PANTHER" id="PTHR33434:SF2">
    <property type="entry name" value="FATTY ACID-BINDING PROTEIN TM_1468"/>
    <property type="match status" value="1"/>
</dbReference>
<dbReference type="Gene3D" id="2.20.28.50">
    <property type="entry name" value="degv family protein"/>
    <property type="match status" value="1"/>
</dbReference>
<dbReference type="GO" id="GO:0008289">
    <property type="term" value="F:lipid binding"/>
    <property type="evidence" value="ECO:0007669"/>
    <property type="project" value="UniProtKB-KW"/>
</dbReference>
<keyword evidence="3" id="KW-1185">Reference proteome</keyword>
<keyword evidence="1" id="KW-0446">Lipid-binding</keyword>
<dbReference type="RefSeq" id="WP_116479846.1">
    <property type="nucleotide sequence ID" value="NZ_QEKV01000003.1"/>
</dbReference>
<dbReference type="SUPFAM" id="SSF82549">
    <property type="entry name" value="DAK1/DegV-like"/>
    <property type="match status" value="1"/>
</dbReference>
<dbReference type="Gene3D" id="3.30.1180.10">
    <property type="match status" value="1"/>
</dbReference>
<dbReference type="Gene3D" id="3.40.50.10440">
    <property type="entry name" value="Dihydroxyacetone kinase, domain 1"/>
    <property type="match status" value="1"/>
</dbReference>
<dbReference type="EMBL" id="QEKV01000003">
    <property type="protein sequence ID" value="PVY94820.1"/>
    <property type="molecule type" value="Genomic_DNA"/>
</dbReference>
<dbReference type="InterPro" id="IPR043168">
    <property type="entry name" value="DegV_C"/>
</dbReference>
<dbReference type="NCBIfam" id="TIGR00762">
    <property type="entry name" value="DegV"/>
    <property type="match status" value="1"/>
</dbReference>
<evidence type="ECO:0000256" key="1">
    <source>
        <dbReference type="ARBA" id="ARBA00023121"/>
    </source>
</evidence>
<comment type="caution">
    <text evidence="2">The sequence shown here is derived from an EMBL/GenBank/DDBJ whole genome shotgun (WGS) entry which is preliminary data.</text>
</comment>
<name>A0A2U1E4E6_9FIRM</name>
<reference evidence="2 3" key="1">
    <citation type="submission" date="2018-04" db="EMBL/GenBank/DDBJ databases">
        <title>Genomic Encyclopedia of Type Strains, Phase IV (KMG-IV): sequencing the most valuable type-strain genomes for metagenomic binning, comparative biology and taxonomic classification.</title>
        <authorList>
            <person name="Goeker M."/>
        </authorList>
    </citation>
    <scope>NUCLEOTIDE SEQUENCE [LARGE SCALE GENOMIC DNA]</scope>
    <source>
        <strain evidence="2 3">DSM 20705</strain>
    </source>
</reference>
<protein>
    <submittedName>
        <fullName evidence="2">DegV family protein with EDD domain</fullName>
    </submittedName>
</protein>
<dbReference type="InterPro" id="IPR003797">
    <property type="entry name" value="DegV"/>
</dbReference>
<evidence type="ECO:0000313" key="2">
    <source>
        <dbReference type="EMBL" id="PVY94820.1"/>
    </source>
</evidence>
<dbReference type="AlphaFoldDB" id="A0A2U1E4E6"/>
<organism evidence="2 3">
    <name type="scientific">Ezakiella coagulans</name>
    <dbReference type="NCBI Taxonomy" id="46507"/>
    <lineage>
        <taxon>Bacteria</taxon>
        <taxon>Bacillati</taxon>
        <taxon>Bacillota</taxon>
        <taxon>Tissierellia</taxon>
        <taxon>Ezakiella</taxon>
    </lineage>
</organism>
<dbReference type="Proteomes" id="UP000245793">
    <property type="component" value="Unassembled WGS sequence"/>
</dbReference>
<dbReference type="Pfam" id="PF02645">
    <property type="entry name" value="DegV"/>
    <property type="match status" value="1"/>
</dbReference>
<dbReference type="InterPro" id="IPR050270">
    <property type="entry name" value="DegV_domain_contain"/>
</dbReference>
<accession>A0A2U1E4E6</accession>
<proteinExistence type="predicted"/>
<gene>
    <name evidence="2" type="ORF">C7381_10358</name>
</gene>
<dbReference type="PROSITE" id="PS51482">
    <property type="entry name" value="DEGV"/>
    <property type="match status" value="1"/>
</dbReference>